<name>A0A5B6WF40_9ROSI</name>
<keyword evidence="3" id="KW-1185">Reference proteome</keyword>
<dbReference type="Gene3D" id="1.20.1250.20">
    <property type="entry name" value="MFS general substrate transporter like domains"/>
    <property type="match status" value="1"/>
</dbReference>
<sequence>MDNKLAPMDLPTPNKLVEEEDDDSMLNNKKLGGIKTMPFIFANEICDRFASSGFHSNMITYLTQELNMPLVQASNTLTNFGGTASFTPLIGALIADSFAGRFWTITVGSIIYELVSIPCTHFGSLTAKLVFQ</sequence>
<dbReference type="InterPro" id="IPR036259">
    <property type="entry name" value="MFS_trans_sf"/>
</dbReference>
<dbReference type="AlphaFoldDB" id="A0A5B6WF40"/>
<dbReference type="EMBL" id="SMMG02000003">
    <property type="protein sequence ID" value="KAA3480270.1"/>
    <property type="molecule type" value="Genomic_DNA"/>
</dbReference>
<feature type="region of interest" description="Disordered" evidence="1">
    <location>
        <begin position="1"/>
        <end position="21"/>
    </location>
</feature>
<dbReference type="SUPFAM" id="SSF103473">
    <property type="entry name" value="MFS general substrate transporter"/>
    <property type="match status" value="1"/>
</dbReference>
<organism evidence="2 3">
    <name type="scientific">Gossypium australe</name>
    <dbReference type="NCBI Taxonomy" id="47621"/>
    <lineage>
        <taxon>Eukaryota</taxon>
        <taxon>Viridiplantae</taxon>
        <taxon>Streptophyta</taxon>
        <taxon>Embryophyta</taxon>
        <taxon>Tracheophyta</taxon>
        <taxon>Spermatophyta</taxon>
        <taxon>Magnoliopsida</taxon>
        <taxon>eudicotyledons</taxon>
        <taxon>Gunneridae</taxon>
        <taxon>Pentapetalae</taxon>
        <taxon>rosids</taxon>
        <taxon>malvids</taxon>
        <taxon>Malvales</taxon>
        <taxon>Malvaceae</taxon>
        <taxon>Malvoideae</taxon>
        <taxon>Gossypium</taxon>
    </lineage>
</organism>
<evidence type="ECO:0000256" key="1">
    <source>
        <dbReference type="SAM" id="MobiDB-lite"/>
    </source>
</evidence>
<evidence type="ECO:0000313" key="3">
    <source>
        <dbReference type="Proteomes" id="UP000325315"/>
    </source>
</evidence>
<dbReference type="Proteomes" id="UP000325315">
    <property type="component" value="Unassembled WGS sequence"/>
</dbReference>
<evidence type="ECO:0000313" key="2">
    <source>
        <dbReference type="EMBL" id="KAA3480270.1"/>
    </source>
</evidence>
<reference evidence="2" key="1">
    <citation type="submission" date="2019-08" db="EMBL/GenBank/DDBJ databases">
        <authorList>
            <person name="Liu F."/>
        </authorList>
    </citation>
    <scope>NUCLEOTIDE SEQUENCE [LARGE SCALE GENOMIC DNA]</scope>
    <source>
        <strain evidence="2">PA1801</strain>
        <tissue evidence="2">Leaf</tissue>
    </source>
</reference>
<dbReference type="PANTHER" id="PTHR11654">
    <property type="entry name" value="OLIGOPEPTIDE TRANSPORTER-RELATED"/>
    <property type="match status" value="1"/>
</dbReference>
<dbReference type="OrthoDB" id="8904098at2759"/>
<accession>A0A5B6WF40</accession>
<proteinExistence type="predicted"/>
<comment type="caution">
    <text evidence="2">The sequence shown here is derived from an EMBL/GenBank/DDBJ whole genome shotgun (WGS) entry which is preliminary data.</text>
</comment>
<protein>
    <submittedName>
        <fullName evidence="2">Protein NRT1/PTR FAMILY 3.1-like</fullName>
    </submittedName>
</protein>
<gene>
    <name evidence="2" type="ORF">EPI10_020718</name>
</gene>